<dbReference type="PANTHER" id="PTHR30329">
    <property type="entry name" value="STATOR ELEMENT OF FLAGELLAR MOTOR COMPLEX"/>
    <property type="match status" value="1"/>
</dbReference>
<feature type="compositionally biased region" description="Low complexity" evidence="8">
    <location>
        <begin position="327"/>
        <end position="336"/>
    </location>
</feature>
<dbReference type="Proteomes" id="UP000198611">
    <property type="component" value="Unassembled WGS sequence"/>
</dbReference>
<dbReference type="PANTHER" id="PTHR30329:SF21">
    <property type="entry name" value="LIPOPROTEIN YIAD-RELATED"/>
    <property type="match status" value="1"/>
</dbReference>
<evidence type="ECO:0000256" key="8">
    <source>
        <dbReference type="SAM" id="MobiDB-lite"/>
    </source>
</evidence>
<comment type="subcellular location">
    <subcellularLocation>
        <location evidence="1">Cell membrane</location>
        <topology evidence="1">Single-pass membrane protein</topology>
    </subcellularLocation>
</comment>
<evidence type="ECO:0000256" key="1">
    <source>
        <dbReference type="ARBA" id="ARBA00004162"/>
    </source>
</evidence>
<keyword evidence="4 9" id="KW-0812">Transmembrane</keyword>
<name>A0A1I1UIB1_9GAMM</name>
<keyword evidence="5 9" id="KW-1133">Transmembrane helix</keyword>
<evidence type="ECO:0000256" key="5">
    <source>
        <dbReference type="ARBA" id="ARBA00022989"/>
    </source>
</evidence>
<dbReference type="InterPro" id="IPR036737">
    <property type="entry name" value="OmpA-like_sf"/>
</dbReference>
<dbReference type="EMBL" id="FOMJ01000007">
    <property type="protein sequence ID" value="SFD70467.1"/>
    <property type="molecule type" value="Genomic_DNA"/>
</dbReference>
<dbReference type="InterPro" id="IPR050330">
    <property type="entry name" value="Bact_OuterMem_StrucFunc"/>
</dbReference>
<dbReference type="InterPro" id="IPR006665">
    <property type="entry name" value="OmpA-like"/>
</dbReference>
<feature type="region of interest" description="Disordered" evidence="8">
    <location>
        <begin position="1"/>
        <end position="24"/>
    </location>
</feature>
<dbReference type="STRING" id="1123397.SAMN05660831_02166"/>
<dbReference type="RefSeq" id="WP_093428792.1">
    <property type="nucleotide sequence ID" value="NZ_FOMJ01000007.1"/>
</dbReference>
<dbReference type="InterPro" id="IPR025713">
    <property type="entry name" value="MotB-like_N_dom"/>
</dbReference>
<dbReference type="CDD" id="cd07185">
    <property type="entry name" value="OmpA_C-like"/>
    <property type="match status" value="1"/>
</dbReference>
<evidence type="ECO:0000256" key="2">
    <source>
        <dbReference type="ARBA" id="ARBA00008914"/>
    </source>
</evidence>
<feature type="transmembrane region" description="Helical" evidence="9">
    <location>
        <begin position="30"/>
        <end position="49"/>
    </location>
</feature>
<gene>
    <name evidence="11" type="ORF">SAMN05660831_02166</name>
</gene>
<proteinExistence type="inferred from homology"/>
<dbReference type="AlphaFoldDB" id="A0A1I1UIB1"/>
<keyword evidence="12" id="KW-1185">Reference proteome</keyword>
<organism evidence="11 12">
    <name type="scientific">Thiohalospira halophila DSM 15071</name>
    <dbReference type="NCBI Taxonomy" id="1123397"/>
    <lineage>
        <taxon>Bacteria</taxon>
        <taxon>Pseudomonadati</taxon>
        <taxon>Pseudomonadota</taxon>
        <taxon>Gammaproteobacteria</taxon>
        <taxon>Thiohalospirales</taxon>
        <taxon>Thiohalospiraceae</taxon>
        <taxon>Thiohalospira</taxon>
    </lineage>
</organism>
<evidence type="ECO:0000313" key="11">
    <source>
        <dbReference type="EMBL" id="SFD70467.1"/>
    </source>
</evidence>
<keyword evidence="6 7" id="KW-0472">Membrane</keyword>
<protein>
    <submittedName>
        <fullName evidence="11">Chemotaxis protein MotB</fullName>
    </submittedName>
</protein>
<dbReference type="Gene3D" id="3.30.1330.60">
    <property type="entry name" value="OmpA-like domain"/>
    <property type="match status" value="1"/>
</dbReference>
<comment type="similarity">
    <text evidence="2">Belongs to the MotB family.</text>
</comment>
<dbReference type="Pfam" id="PF13677">
    <property type="entry name" value="MotB_plug"/>
    <property type="match status" value="1"/>
</dbReference>
<feature type="region of interest" description="Disordered" evidence="8">
    <location>
        <begin position="65"/>
        <end position="116"/>
    </location>
</feature>
<feature type="compositionally biased region" description="Basic and acidic residues" evidence="8">
    <location>
        <begin position="90"/>
        <end position="103"/>
    </location>
</feature>
<evidence type="ECO:0000256" key="9">
    <source>
        <dbReference type="SAM" id="Phobius"/>
    </source>
</evidence>
<evidence type="ECO:0000259" key="10">
    <source>
        <dbReference type="PROSITE" id="PS51123"/>
    </source>
</evidence>
<dbReference type="NCBIfam" id="NF006548">
    <property type="entry name" value="PRK09041.1"/>
    <property type="match status" value="1"/>
</dbReference>
<accession>A0A1I1UIB1</accession>
<feature type="region of interest" description="Disordered" evidence="8">
    <location>
        <begin position="273"/>
        <end position="359"/>
    </location>
</feature>
<reference evidence="11 12" key="1">
    <citation type="submission" date="2016-10" db="EMBL/GenBank/DDBJ databases">
        <authorList>
            <person name="de Groot N.N."/>
        </authorList>
    </citation>
    <scope>NUCLEOTIDE SEQUENCE [LARGE SCALE GENOMIC DNA]</scope>
    <source>
        <strain evidence="11 12">HL3</strain>
    </source>
</reference>
<evidence type="ECO:0000256" key="7">
    <source>
        <dbReference type="PROSITE-ProRule" id="PRU00473"/>
    </source>
</evidence>
<evidence type="ECO:0000313" key="12">
    <source>
        <dbReference type="Proteomes" id="UP000198611"/>
    </source>
</evidence>
<dbReference type="OrthoDB" id="9809186at2"/>
<dbReference type="PROSITE" id="PS51123">
    <property type="entry name" value="OMPA_2"/>
    <property type="match status" value="1"/>
</dbReference>
<evidence type="ECO:0000256" key="4">
    <source>
        <dbReference type="ARBA" id="ARBA00022692"/>
    </source>
</evidence>
<sequence>MAENDNNVRPIVVKRPKKVEGGHHGGSWKVAYADFVTAMMALFLLLWILETTDFESKKAIADHFQNPSAVQGPGGASTSLIDMGGAMDAPRGEGGEVQERNPQEEPSPTEESEQKQSLADLMARMQEKIQQDESLREFEDQIVMEIDEDGLRVQVIDQSDRPMFTAGGDRLRYYARDILEALGRTLSRVPFKLVVSGHTDATPYSGSKEDYTNWELSSDRANAARRALLDGGLPETHIERVTGLAASELYNHRYPLDPSNRRVSVLVTPREVQSRRLEEPEGESFLDDIGSGMLDGGSADGQSGVVKRDNTPAQGDEGASQGGSGESGSRTGAESEAATRGDEEFDPEELDRRLRRALQ</sequence>
<feature type="domain" description="OmpA-like" evidence="10">
    <location>
        <begin position="151"/>
        <end position="271"/>
    </location>
</feature>
<evidence type="ECO:0000256" key="3">
    <source>
        <dbReference type="ARBA" id="ARBA00022475"/>
    </source>
</evidence>
<dbReference type="GO" id="GO:0005886">
    <property type="term" value="C:plasma membrane"/>
    <property type="evidence" value="ECO:0007669"/>
    <property type="project" value="UniProtKB-SubCell"/>
</dbReference>
<keyword evidence="3" id="KW-1003">Cell membrane</keyword>
<evidence type="ECO:0000256" key="6">
    <source>
        <dbReference type="ARBA" id="ARBA00023136"/>
    </source>
</evidence>
<dbReference type="SUPFAM" id="SSF103088">
    <property type="entry name" value="OmpA-like"/>
    <property type="match status" value="1"/>
</dbReference>
<dbReference type="Pfam" id="PF00691">
    <property type="entry name" value="OmpA"/>
    <property type="match status" value="1"/>
</dbReference>